<geneLocation type="plasmid" evidence="1 2">
    <name>A</name>
</geneLocation>
<evidence type="ECO:0000313" key="1">
    <source>
        <dbReference type="EMBL" id="APG93054.1"/>
    </source>
</evidence>
<evidence type="ECO:0008006" key="3">
    <source>
        <dbReference type="Google" id="ProtNLM"/>
    </source>
</evidence>
<dbReference type="AlphaFoldDB" id="A0A1L3LSI2"/>
<keyword evidence="1" id="KW-0614">Plasmid</keyword>
<gene>
    <name evidence="1" type="ORF">SAMCFNEI73_pA0077</name>
</gene>
<dbReference type="KEGG" id="same:SAMCFNEI73_pA0077"/>
<proteinExistence type="predicted"/>
<protein>
    <recommendedName>
        <fullName evidence="3">LysR family transcriptional regulator</fullName>
    </recommendedName>
</protein>
<dbReference type="EMBL" id="CP013108">
    <property type="protein sequence ID" value="APG93054.1"/>
    <property type="molecule type" value="Genomic_DNA"/>
</dbReference>
<evidence type="ECO:0000313" key="2">
    <source>
        <dbReference type="Proteomes" id="UP000182306"/>
    </source>
</evidence>
<accession>A0A1L3LSI2</accession>
<keyword evidence="2" id="KW-1185">Reference proteome</keyword>
<sequence>MVRLLAAEVNLVRDWWLVVHQDLQRVPRIRAAIDFIIEIMRRDRSVMMGPSNLIG</sequence>
<reference evidence="1 2" key="1">
    <citation type="submission" date="2015-10" db="EMBL/GenBank/DDBJ databases">
        <title>Genomic differences between typical nodule nitrogen-fixing rhizobial strains and those coming from bean seeds.</title>
        <authorList>
            <person name="Peralta H."/>
            <person name="Aguilar-Vera A."/>
            <person name="Diaz R."/>
            <person name="Mora Y."/>
            <person name="Martinez-Batallar G."/>
            <person name="Salazar E."/>
            <person name="Vargas-Lagunas C."/>
            <person name="Encarnacion S."/>
            <person name="Girard L."/>
            <person name="Mora J."/>
        </authorList>
    </citation>
    <scope>NUCLEOTIDE SEQUENCE [LARGE SCALE GENOMIC DNA]</scope>
    <source>
        <strain evidence="1 2">CFNEI 73</strain>
        <plasmid evidence="1 2">A</plasmid>
    </source>
</reference>
<dbReference type="Proteomes" id="UP000182306">
    <property type="component" value="Plasmid A"/>
</dbReference>
<name>A0A1L3LSI2_9HYPH</name>
<organism evidence="1 2">
    <name type="scientific">Sinorhizobium americanum</name>
    <dbReference type="NCBI Taxonomy" id="194963"/>
    <lineage>
        <taxon>Bacteria</taxon>
        <taxon>Pseudomonadati</taxon>
        <taxon>Pseudomonadota</taxon>
        <taxon>Alphaproteobacteria</taxon>
        <taxon>Hyphomicrobiales</taxon>
        <taxon>Rhizobiaceae</taxon>
        <taxon>Sinorhizobium/Ensifer group</taxon>
        <taxon>Sinorhizobium</taxon>
    </lineage>
</organism>